<keyword evidence="2" id="KW-0561">Oxygen transport</keyword>
<keyword evidence="2" id="KW-0813">Transport</keyword>
<dbReference type="InterPro" id="IPR012312">
    <property type="entry name" value="Hemerythrin-like"/>
</dbReference>
<dbReference type="InterPro" id="IPR012827">
    <property type="entry name" value="Hemerythrin_metal-bd"/>
</dbReference>
<comment type="caution">
    <text evidence="6">The sequence shown here is derived from an EMBL/GenBank/DDBJ whole genome shotgun (WGS) entry which is preliminary data.</text>
</comment>
<dbReference type="NCBIfam" id="NF033749">
    <property type="entry name" value="bact_hemeryth"/>
    <property type="match status" value="1"/>
</dbReference>
<protein>
    <submittedName>
        <fullName evidence="6">Bacteriohemerythrin</fullName>
    </submittedName>
</protein>
<evidence type="ECO:0000256" key="4">
    <source>
        <dbReference type="ARBA" id="ARBA00023004"/>
    </source>
</evidence>
<dbReference type="AlphaFoldDB" id="A0A6V8LS12"/>
<evidence type="ECO:0000313" key="7">
    <source>
        <dbReference type="Proteomes" id="UP000494245"/>
    </source>
</evidence>
<dbReference type="InterPro" id="IPR035938">
    <property type="entry name" value="Hemerythrin-like_sf"/>
</dbReference>
<keyword evidence="3" id="KW-0479">Metal-binding</keyword>
<dbReference type="RefSeq" id="WP_173084681.1">
    <property type="nucleotide sequence ID" value="NZ_BLTE01000010.1"/>
</dbReference>
<evidence type="ECO:0000256" key="3">
    <source>
        <dbReference type="ARBA" id="ARBA00022723"/>
    </source>
</evidence>
<gene>
    <name evidence="6" type="ORF">NNJEOMEG_02370</name>
</gene>
<dbReference type="SUPFAM" id="SSF47188">
    <property type="entry name" value="Hemerythrin-like"/>
    <property type="match status" value="1"/>
</dbReference>
<dbReference type="Proteomes" id="UP000494245">
    <property type="component" value="Unassembled WGS sequence"/>
</dbReference>
<accession>A0A6V8LS12</accession>
<dbReference type="InterPro" id="IPR016131">
    <property type="entry name" value="Haemerythrin_Fe_BS"/>
</dbReference>
<evidence type="ECO:0000259" key="5">
    <source>
        <dbReference type="Pfam" id="PF01814"/>
    </source>
</evidence>
<comment type="similarity">
    <text evidence="1">Belongs to the hemerythrin family.</text>
</comment>
<dbReference type="InterPro" id="IPR050669">
    <property type="entry name" value="Hemerythrin"/>
</dbReference>
<dbReference type="EMBL" id="BLTE01000010">
    <property type="protein sequence ID" value="GFK94524.1"/>
    <property type="molecule type" value="Genomic_DNA"/>
</dbReference>
<organism evidence="6 7">
    <name type="scientific">Fundidesulfovibrio magnetotacticus</name>
    <dbReference type="NCBI Taxonomy" id="2730080"/>
    <lineage>
        <taxon>Bacteria</taxon>
        <taxon>Pseudomonadati</taxon>
        <taxon>Thermodesulfobacteriota</taxon>
        <taxon>Desulfovibrionia</taxon>
        <taxon>Desulfovibrionales</taxon>
        <taxon>Desulfovibrionaceae</taxon>
        <taxon>Fundidesulfovibrio</taxon>
    </lineage>
</organism>
<reference evidence="6 7" key="1">
    <citation type="submission" date="2020-04" db="EMBL/GenBank/DDBJ databases">
        <authorList>
            <consortium name="Desulfovibrio sp. FSS-1 genome sequencing consortium"/>
            <person name="Shimoshige H."/>
            <person name="Kobayashi H."/>
            <person name="Maekawa T."/>
        </authorList>
    </citation>
    <scope>NUCLEOTIDE SEQUENCE [LARGE SCALE GENOMIC DNA]</scope>
    <source>
        <strain evidence="6 7">SIID29052-01</strain>
    </source>
</reference>
<dbReference type="PANTHER" id="PTHR37164:SF1">
    <property type="entry name" value="BACTERIOHEMERYTHRIN"/>
    <property type="match status" value="1"/>
</dbReference>
<feature type="domain" description="Hemerythrin-like" evidence="5">
    <location>
        <begin position="10"/>
        <end position="120"/>
    </location>
</feature>
<evidence type="ECO:0000256" key="1">
    <source>
        <dbReference type="ARBA" id="ARBA00010587"/>
    </source>
</evidence>
<keyword evidence="7" id="KW-1185">Reference proteome</keyword>
<dbReference type="GO" id="GO:0005344">
    <property type="term" value="F:oxygen carrier activity"/>
    <property type="evidence" value="ECO:0007669"/>
    <property type="project" value="UniProtKB-KW"/>
</dbReference>
<proteinExistence type="inferred from homology"/>
<dbReference type="PANTHER" id="PTHR37164">
    <property type="entry name" value="BACTERIOHEMERYTHRIN"/>
    <property type="match status" value="1"/>
</dbReference>
<dbReference type="NCBIfam" id="TIGR02481">
    <property type="entry name" value="hemeryth_dom"/>
    <property type="match status" value="1"/>
</dbReference>
<evidence type="ECO:0000313" key="6">
    <source>
        <dbReference type="EMBL" id="GFK94524.1"/>
    </source>
</evidence>
<name>A0A6V8LS12_9BACT</name>
<sequence>MIEWNDSLCTGVEEIDAQHRELVRRYNVFSQAAADGAGAAELAEMLRFMHAYAEEHFRTEERFMERTGYPGLPSHILQHREFTGRQFWLLEGADSPETVQETVDFLREWIARHVGEVDAKIGLHVRELARKS</sequence>
<keyword evidence="4" id="KW-0408">Iron</keyword>
<evidence type="ECO:0000256" key="2">
    <source>
        <dbReference type="ARBA" id="ARBA00022621"/>
    </source>
</evidence>
<dbReference type="Pfam" id="PF01814">
    <property type="entry name" value="Hemerythrin"/>
    <property type="match status" value="1"/>
</dbReference>
<dbReference type="Gene3D" id="1.20.120.50">
    <property type="entry name" value="Hemerythrin-like"/>
    <property type="match status" value="1"/>
</dbReference>
<reference evidence="6 7" key="2">
    <citation type="submission" date="2020-05" db="EMBL/GenBank/DDBJ databases">
        <title>Draft genome sequence of Desulfovibrio sp. strainFSS-1.</title>
        <authorList>
            <person name="Shimoshige H."/>
            <person name="Kobayashi H."/>
            <person name="Maekawa T."/>
        </authorList>
    </citation>
    <scope>NUCLEOTIDE SEQUENCE [LARGE SCALE GENOMIC DNA]</scope>
    <source>
        <strain evidence="6 7">SIID29052-01</strain>
    </source>
</reference>
<dbReference type="CDD" id="cd12107">
    <property type="entry name" value="Hemerythrin"/>
    <property type="match status" value="1"/>
</dbReference>
<dbReference type="PROSITE" id="PS00550">
    <property type="entry name" value="HEMERYTHRINS"/>
    <property type="match status" value="1"/>
</dbReference>
<dbReference type="GO" id="GO:0046872">
    <property type="term" value="F:metal ion binding"/>
    <property type="evidence" value="ECO:0007669"/>
    <property type="project" value="UniProtKB-KW"/>
</dbReference>